<organism evidence="1 2">
    <name type="scientific">Eumeta variegata</name>
    <name type="common">Bagworm moth</name>
    <name type="synonym">Eumeta japonica</name>
    <dbReference type="NCBI Taxonomy" id="151549"/>
    <lineage>
        <taxon>Eukaryota</taxon>
        <taxon>Metazoa</taxon>
        <taxon>Ecdysozoa</taxon>
        <taxon>Arthropoda</taxon>
        <taxon>Hexapoda</taxon>
        <taxon>Insecta</taxon>
        <taxon>Pterygota</taxon>
        <taxon>Neoptera</taxon>
        <taxon>Endopterygota</taxon>
        <taxon>Lepidoptera</taxon>
        <taxon>Glossata</taxon>
        <taxon>Ditrysia</taxon>
        <taxon>Tineoidea</taxon>
        <taxon>Psychidae</taxon>
        <taxon>Oiketicinae</taxon>
        <taxon>Eumeta</taxon>
    </lineage>
</organism>
<sequence length="164" mass="19088">MENKVGSGSSIKVLKLLPEELLFLCLQSNCSDWVEPDQEFLQLLTGHGCFLKRLHDLVLNDTRICLCGLTDDDIHYVLWCCPLYAKLRTVMVRAGVSWRFYDSARITGRLERPWEVVGCSLLTTEPKKQSRLISRLHHYNFPRHKKYMITSLRRIEDGCAYIIE</sequence>
<evidence type="ECO:0000313" key="2">
    <source>
        <dbReference type="Proteomes" id="UP000299102"/>
    </source>
</evidence>
<dbReference type="EMBL" id="BGZK01000088">
    <property type="protein sequence ID" value="GBP17543.1"/>
    <property type="molecule type" value="Genomic_DNA"/>
</dbReference>
<dbReference type="Proteomes" id="UP000299102">
    <property type="component" value="Unassembled WGS sequence"/>
</dbReference>
<accession>A0A4C1TU48</accession>
<keyword evidence="2" id="KW-1185">Reference proteome</keyword>
<name>A0A4C1TU48_EUMVA</name>
<protein>
    <submittedName>
        <fullName evidence="1">Retrovirus-related Pol polyprotein from type-1 retrotransposable element R1 4</fullName>
    </submittedName>
</protein>
<proteinExistence type="predicted"/>
<evidence type="ECO:0000313" key="1">
    <source>
        <dbReference type="EMBL" id="GBP17543.1"/>
    </source>
</evidence>
<dbReference type="AlphaFoldDB" id="A0A4C1TU48"/>
<dbReference type="OrthoDB" id="7382669at2759"/>
<comment type="caution">
    <text evidence="1">The sequence shown here is derived from an EMBL/GenBank/DDBJ whole genome shotgun (WGS) entry which is preliminary data.</text>
</comment>
<gene>
    <name evidence="1" type="ORF">EVAR_12254_1</name>
</gene>
<reference evidence="1 2" key="1">
    <citation type="journal article" date="2019" name="Commun. Biol.">
        <title>The bagworm genome reveals a unique fibroin gene that provides high tensile strength.</title>
        <authorList>
            <person name="Kono N."/>
            <person name="Nakamura H."/>
            <person name="Ohtoshi R."/>
            <person name="Tomita M."/>
            <person name="Numata K."/>
            <person name="Arakawa K."/>
        </authorList>
    </citation>
    <scope>NUCLEOTIDE SEQUENCE [LARGE SCALE GENOMIC DNA]</scope>
</reference>